<dbReference type="Proteomes" id="UP000772434">
    <property type="component" value="Unassembled WGS sequence"/>
</dbReference>
<comment type="caution">
    <text evidence="2">The sequence shown here is derived from an EMBL/GenBank/DDBJ whole genome shotgun (WGS) entry which is preliminary data.</text>
</comment>
<evidence type="ECO:0000313" key="2">
    <source>
        <dbReference type="EMBL" id="KAF9059153.1"/>
    </source>
</evidence>
<evidence type="ECO:0000256" key="1">
    <source>
        <dbReference type="SAM" id="MobiDB-lite"/>
    </source>
</evidence>
<gene>
    <name evidence="2" type="ORF">BDP27DRAFT_1502465</name>
</gene>
<feature type="compositionally biased region" description="Basic and acidic residues" evidence="1">
    <location>
        <begin position="244"/>
        <end position="268"/>
    </location>
</feature>
<name>A0A9P5P8A8_9AGAR</name>
<keyword evidence="3" id="KW-1185">Reference proteome</keyword>
<protein>
    <submittedName>
        <fullName evidence="2">Uncharacterized protein</fullName>
    </submittedName>
</protein>
<organism evidence="2 3">
    <name type="scientific">Rhodocollybia butyracea</name>
    <dbReference type="NCBI Taxonomy" id="206335"/>
    <lineage>
        <taxon>Eukaryota</taxon>
        <taxon>Fungi</taxon>
        <taxon>Dikarya</taxon>
        <taxon>Basidiomycota</taxon>
        <taxon>Agaricomycotina</taxon>
        <taxon>Agaricomycetes</taxon>
        <taxon>Agaricomycetidae</taxon>
        <taxon>Agaricales</taxon>
        <taxon>Marasmiineae</taxon>
        <taxon>Omphalotaceae</taxon>
        <taxon>Rhodocollybia</taxon>
    </lineage>
</organism>
<dbReference type="OrthoDB" id="3060528at2759"/>
<dbReference type="EMBL" id="JADNRY010000322">
    <property type="protein sequence ID" value="KAF9059153.1"/>
    <property type="molecule type" value="Genomic_DNA"/>
</dbReference>
<feature type="compositionally biased region" description="Acidic residues" evidence="1">
    <location>
        <begin position="280"/>
        <end position="295"/>
    </location>
</feature>
<reference evidence="2" key="1">
    <citation type="submission" date="2020-11" db="EMBL/GenBank/DDBJ databases">
        <authorList>
            <consortium name="DOE Joint Genome Institute"/>
            <person name="Ahrendt S."/>
            <person name="Riley R."/>
            <person name="Andreopoulos W."/>
            <person name="Labutti K."/>
            <person name="Pangilinan J."/>
            <person name="Ruiz-Duenas F.J."/>
            <person name="Barrasa J.M."/>
            <person name="Sanchez-Garcia M."/>
            <person name="Camarero S."/>
            <person name="Miyauchi S."/>
            <person name="Serrano A."/>
            <person name="Linde D."/>
            <person name="Babiker R."/>
            <person name="Drula E."/>
            <person name="Ayuso-Fernandez I."/>
            <person name="Pacheco R."/>
            <person name="Padilla G."/>
            <person name="Ferreira P."/>
            <person name="Barriuso J."/>
            <person name="Kellner H."/>
            <person name="Castanera R."/>
            <person name="Alfaro M."/>
            <person name="Ramirez L."/>
            <person name="Pisabarro A.G."/>
            <person name="Kuo A."/>
            <person name="Tritt A."/>
            <person name="Lipzen A."/>
            <person name="He G."/>
            <person name="Yan M."/>
            <person name="Ng V."/>
            <person name="Cullen D."/>
            <person name="Martin F."/>
            <person name="Rosso M.-N."/>
            <person name="Henrissat B."/>
            <person name="Hibbett D."/>
            <person name="Martinez A.T."/>
            <person name="Grigoriev I.V."/>
        </authorList>
    </citation>
    <scope>NUCLEOTIDE SEQUENCE</scope>
    <source>
        <strain evidence="2">AH 40177</strain>
    </source>
</reference>
<dbReference type="AlphaFoldDB" id="A0A9P5P8A8"/>
<feature type="region of interest" description="Disordered" evidence="1">
    <location>
        <begin position="244"/>
        <end position="324"/>
    </location>
</feature>
<sequence>MSDKVDPSYSEVPATNLAQSILAAFEDSQKQAFVQEINELSENVKFTLSCAEQIHALLKREDAAVNLVEQYDSQTEEWDTANKNYKEQIRLIQEAARNATLYGTSTQILNRSKVFVDTYAPIALKDNDTEVLTAFVEFSKVRDYFSFFGLILNVLQTPQELDDIKDPSKLRNARAYDKDIKKLDDDIAANEARIKVASDTIERLIPAVFKKYGLNGRSQKLALMLGTSPVALVSALKDFIGRSDKTEKEDDQKTSTNKDDDSEKESKKSSKKSGNKKTDDDDIEELSDKDTEEISEGTGEKDDNAATNKKQSPKKPKKITGDHLDKVGKVGTKVMKKVVKTITLWEAADEVEECETAIKGQRQSLQTLLYKQEQAETNQRQWNVLISKLNDLGLRILFLGPKLKTIAVMAQSVKADVDSHVAFLQGQESQDPAGKEIALAEIRLASGMYKLMKEAYETFYIGVAASGVGVSP</sequence>
<accession>A0A9P5P8A8</accession>
<proteinExistence type="predicted"/>
<evidence type="ECO:0000313" key="3">
    <source>
        <dbReference type="Proteomes" id="UP000772434"/>
    </source>
</evidence>